<reference evidence="1" key="1">
    <citation type="submission" date="2019-11" db="EMBL/GenBank/DDBJ databases">
        <title>Nori genome reveals adaptations in red seaweeds to the harsh intertidal environment.</title>
        <authorList>
            <person name="Wang D."/>
            <person name="Mao Y."/>
        </authorList>
    </citation>
    <scope>NUCLEOTIDE SEQUENCE</scope>
    <source>
        <tissue evidence="1">Gametophyte</tissue>
    </source>
</reference>
<sequence>MIGAAADPIATLDPTTRSILTSLARRHARAVATARVGDHPFPRVLFVLNKMDVIPSAVHPDLVTREAATLQLRRELPYDISVVTDGWTERPDGSARVEQVLYVARASQVGIVTGEGGGRVKAIGSAARAEMGRLWGRPVHLFLKVKVRGGWKDERREYVRWGLDYNA</sequence>
<protein>
    <submittedName>
        <fullName evidence="1">Uncharacterized protein</fullName>
    </submittedName>
</protein>
<comment type="caution">
    <text evidence="1">The sequence shown here is derived from an EMBL/GenBank/DDBJ whole genome shotgun (WGS) entry which is preliminary data.</text>
</comment>
<dbReference type="Proteomes" id="UP000798662">
    <property type="component" value="Chromosome 1"/>
</dbReference>
<evidence type="ECO:0000313" key="1">
    <source>
        <dbReference type="EMBL" id="KAK1857693.1"/>
    </source>
</evidence>
<organism evidence="1 2">
    <name type="scientific">Pyropia yezoensis</name>
    <name type="common">Susabi-nori</name>
    <name type="synonym">Porphyra yezoensis</name>
    <dbReference type="NCBI Taxonomy" id="2788"/>
    <lineage>
        <taxon>Eukaryota</taxon>
        <taxon>Rhodophyta</taxon>
        <taxon>Bangiophyceae</taxon>
        <taxon>Bangiales</taxon>
        <taxon>Bangiaceae</taxon>
        <taxon>Pyropia</taxon>
    </lineage>
</organism>
<name>A0ACC3BIH1_PYRYE</name>
<gene>
    <name evidence="1" type="ORF">I4F81_000308</name>
</gene>
<keyword evidence="2" id="KW-1185">Reference proteome</keyword>
<dbReference type="EMBL" id="CM020618">
    <property type="protein sequence ID" value="KAK1857693.1"/>
    <property type="molecule type" value="Genomic_DNA"/>
</dbReference>
<proteinExistence type="predicted"/>
<evidence type="ECO:0000313" key="2">
    <source>
        <dbReference type="Proteomes" id="UP000798662"/>
    </source>
</evidence>
<accession>A0ACC3BIH1</accession>